<name>A0A0D8M8M7_PHOLE</name>
<dbReference type="AlphaFoldDB" id="A0A0D8M8M7"/>
<evidence type="ECO:0000313" key="3">
    <source>
        <dbReference type="EMBL" id="PSV92234.1"/>
    </source>
</evidence>
<gene>
    <name evidence="3" type="ORF">CTM89_04650</name>
    <name evidence="2" type="ORF">CTM94_05915</name>
</gene>
<evidence type="ECO:0000313" key="5">
    <source>
        <dbReference type="Proteomes" id="UP000241566"/>
    </source>
</evidence>
<evidence type="ECO:0000259" key="1">
    <source>
        <dbReference type="PROSITE" id="PS51186"/>
    </source>
</evidence>
<dbReference type="SUPFAM" id="SSF55729">
    <property type="entry name" value="Acyl-CoA N-acyltransferases (Nat)"/>
    <property type="match status" value="1"/>
</dbReference>
<dbReference type="InterPro" id="IPR016181">
    <property type="entry name" value="Acyl_CoA_acyltransferase"/>
</dbReference>
<dbReference type="Proteomes" id="UP000240410">
    <property type="component" value="Unassembled WGS sequence"/>
</dbReference>
<dbReference type="EMBL" id="PYOI01000006">
    <property type="protein sequence ID" value="PSV85369.1"/>
    <property type="molecule type" value="Genomic_DNA"/>
</dbReference>
<dbReference type="GO" id="GO:0016747">
    <property type="term" value="F:acyltransferase activity, transferring groups other than amino-acyl groups"/>
    <property type="evidence" value="ECO:0007669"/>
    <property type="project" value="InterPro"/>
</dbReference>
<dbReference type="PROSITE" id="PS51186">
    <property type="entry name" value="GNAT"/>
    <property type="match status" value="1"/>
</dbReference>
<dbReference type="EMBL" id="PYOJ01000004">
    <property type="protein sequence ID" value="PSV92234.1"/>
    <property type="molecule type" value="Genomic_DNA"/>
</dbReference>
<sequence length="170" mass="19090">MENVIIRHSEQADIDGVKAIYESEVAYGGTLQLPFPSLERWASRLSNLPQGCYSLVAEYDGEIIGQLGLSVCDNQRRKHVASFGMGVKEAYQGRGVGCQLLQAALMLSDKWLNVQRIELEVYTDNLAAIKLYQKYGFVIEGEAKHYAFRNGEYANVYHMARLRSYAESVG</sequence>
<dbReference type="CDD" id="cd04301">
    <property type="entry name" value="NAT_SF"/>
    <property type="match status" value="1"/>
</dbReference>
<keyword evidence="5" id="KW-1185">Reference proteome</keyword>
<dbReference type="Gene3D" id="3.40.630.30">
    <property type="match status" value="1"/>
</dbReference>
<organism evidence="3 4">
    <name type="scientific">Photobacterium leiognathi</name>
    <dbReference type="NCBI Taxonomy" id="553611"/>
    <lineage>
        <taxon>Bacteria</taxon>
        <taxon>Pseudomonadati</taxon>
        <taxon>Pseudomonadota</taxon>
        <taxon>Gammaproteobacteria</taxon>
        <taxon>Vibrionales</taxon>
        <taxon>Vibrionaceae</taxon>
        <taxon>Photobacterium</taxon>
    </lineage>
</organism>
<evidence type="ECO:0000313" key="2">
    <source>
        <dbReference type="EMBL" id="PSV85369.1"/>
    </source>
</evidence>
<dbReference type="STRING" id="553611.GCA_001557755_04128"/>
<keyword evidence="3" id="KW-0808">Transferase</keyword>
<dbReference type="PANTHER" id="PTHR43328:SF1">
    <property type="entry name" value="N-ACETYLTRANSFERASE DOMAIN-CONTAINING PROTEIN"/>
    <property type="match status" value="1"/>
</dbReference>
<proteinExistence type="predicted"/>
<reference evidence="3 4" key="1">
    <citation type="submission" date="2018-03" db="EMBL/GenBank/DDBJ databases">
        <title>Whole genome sequencing of Histamine producing bacteria.</title>
        <authorList>
            <person name="Butler K."/>
        </authorList>
    </citation>
    <scope>NUCLEOTIDE SEQUENCE [LARGE SCALE GENOMIC DNA]</scope>
    <source>
        <strain evidence="2 5">ATCC 25521</strain>
        <strain evidence="3 4">ATCC 33979</strain>
    </source>
</reference>
<dbReference type="OrthoDB" id="336415at2"/>
<protein>
    <submittedName>
        <fullName evidence="3">GNAT family N-acetyltransferase</fullName>
    </submittedName>
</protein>
<dbReference type="InterPro" id="IPR000182">
    <property type="entry name" value="GNAT_dom"/>
</dbReference>
<accession>A0A0D8M8M7</accession>
<dbReference type="RefSeq" id="WP_023934722.1">
    <property type="nucleotide sequence ID" value="NZ_CP131599.1"/>
</dbReference>
<dbReference type="Proteomes" id="UP000241566">
    <property type="component" value="Unassembled WGS sequence"/>
</dbReference>
<comment type="caution">
    <text evidence="3">The sequence shown here is derived from an EMBL/GenBank/DDBJ whole genome shotgun (WGS) entry which is preliminary data.</text>
</comment>
<dbReference type="Pfam" id="PF00583">
    <property type="entry name" value="Acetyltransf_1"/>
    <property type="match status" value="1"/>
</dbReference>
<feature type="domain" description="N-acetyltransferase" evidence="1">
    <location>
        <begin position="4"/>
        <end position="164"/>
    </location>
</feature>
<dbReference type="PANTHER" id="PTHR43328">
    <property type="entry name" value="ACETYLTRANSFERASE-RELATED"/>
    <property type="match status" value="1"/>
</dbReference>
<evidence type="ECO:0000313" key="4">
    <source>
        <dbReference type="Proteomes" id="UP000240410"/>
    </source>
</evidence>